<dbReference type="EMBL" id="KQ242980">
    <property type="protein sequence ID" value="KNC76740.1"/>
    <property type="molecule type" value="Genomic_DNA"/>
</dbReference>
<dbReference type="Proteomes" id="UP000054560">
    <property type="component" value="Unassembled WGS sequence"/>
</dbReference>
<dbReference type="eggNOG" id="KOG3299">
    <property type="taxonomic scope" value="Eukaryota"/>
</dbReference>
<dbReference type="SUPFAM" id="SSF54211">
    <property type="entry name" value="Ribosomal protein S5 domain 2-like"/>
    <property type="match status" value="1"/>
</dbReference>
<evidence type="ECO:0000313" key="3">
    <source>
        <dbReference type="EMBL" id="KNC76740.1"/>
    </source>
</evidence>
<dbReference type="STRING" id="667725.A0A0L0FJ10"/>
<accession>A0A0L0FJ10</accession>
<protein>
    <recommendedName>
        <fullName evidence="2">Impact N-terminal domain-containing protein</fullName>
    </recommendedName>
</protein>
<dbReference type="InterPro" id="IPR023582">
    <property type="entry name" value="Impact"/>
</dbReference>
<name>A0A0L0FJ10_9EUKA</name>
<gene>
    <name evidence="3" type="ORF">SARC_10778</name>
</gene>
<dbReference type="InterPro" id="IPR036956">
    <property type="entry name" value="Impact_N_sf"/>
</dbReference>
<dbReference type="PANTHER" id="PTHR16301">
    <property type="entry name" value="IMPACT-RELATED"/>
    <property type="match status" value="1"/>
</dbReference>
<organism evidence="3 4">
    <name type="scientific">Sphaeroforma arctica JP610</name>
    <dbReference type="NCBI Taxonomy" id="667725"/>
    <lineage>
        <taxon>Eukaryota</taxon>
        <taxon>Ichthyosporea</taxon>
        <taxon>Ichthyophonida</taxon>
        <taxon>Sphaeroforma</taxon>
    </lineage>
</organism>
<keyword evidence="4" id="KW-1185">Reference proteome</keyword>
<dbReference type="GO" id="GO:0005737">
    <property type="term" value="C:cytoplasm"/>
    <property type="evidence" value="ECO:0007669"/>
    <property type="project" value="TreeGrafter"/>
</dbReference>
<evidence type="ECO:0000256" key="1">
    <source>
        <dbReference type="ARBA" id="ARBA00007665"/>
    </source>
</evidence>
<dbReference type="PANTHER" id="PTHR16301:SF25">
    <property type="entry name" value="PROTEIN IMPACT"/>
    <property type="match status" value="1"/>
</dbReference>
<evidence type="ECO:0000313" key="4">
    <source>
        <dbReference type="Proteomes" id="UP000054560"/>
    </source>
</evidence>
<dbReference type="AlphaFoldDB" id="A0A0L0FJ10"/>
<dbReference type="OrthoDB" id="69641at2759"/>
<dbReference type="RefSeq" id="XP_014150642.1">
    <property type="nucleotide sequence ID" value="XM_014295167.1"/>
</dbReference>
<sequence>MGKLLESRKIQRATHNMYAYRIYNESKGVWLADCDDDGEQHAGSRLAHLLDMQGVKDVLVVVSRWFGGILLGPDRFKHINNVARVALVDQGYVRDKEK</sequence>
<dbReference type="InterPro" id="IPR020568">
    <property type="entry name" value="Ribosomal_Su5_D2-typ_SF"/>
</dbReference>
<dbReference type="Pfam" id="PF01205">
    <property type="entry name" value="Impact_N"/>
    <property type="match status" value="1"/>
</dbReference>
<dbReference type="GO" id="GO:0006446">
    <property type="term" value="P:regulation of translational initiation"/>
    <property type="evidence" value="ECO:0007669"/>
    <property type="project" value="TreeGrafter"/>
</dbReference>
<dbReference type="GeneID" id="25911282"/>
<dbReference type="Gene3D" id="3.30.230.30">
    <property type="entry name" value="Impact, N-terminal domain"/>
    <property type="match status" value="1"/>
</dbReference>
<reference evidence="3 4" key="1">
    <citation type="submission" date="2011-02" db="EMBL/GenBank/DDBJ databases">
        <title>The Genome Sequence of Sphaeroforma arctica JP610.</title>
        <authorList>
            <consortium name="The Broad Institute Genome Sequencing Platform"/>
            <person name="Russ C."/>
            <person name="Cuomo C."/>
            <person name="Young S.K."/>
            <person name="Zeng Q."/>
            <person name="Gargeya S."/>
            <person name="Alvarado L."/>
            <person name="Berlin A."/>
            <person name="Chapman S.B."/>
            <person name="Chen Z."/>
            <person name="Freedman E."/>
            <person name="Gellesch M."/>
            <person name="Goldberg J."/>
            <person name="Griggs A."/>
            <person name="Gujja S."/>
            <person name="Heilman E."/>
            <person name="Heiman D."/>
            <person name="Howarth C."/>
            <person name="Mehta T."/>
            <person name="Neiman D."/>
            <person name="Pearson M."/>
            <person name="Roberts A."/>
            <person name="Saif S."/>
            <person name="Shea T."/>
            <person name="Shenoy N."/>
            <person name="Sisk P."/>
            <person name="Stolte C."/>
            <person name="Sykes S."/>
            <person name="White J."/>
            <person name="Yandava C."/>
            <person name="Burger G."/>
            <person name="Gray M.W."/>
            <person name="Holland P.W.H."/>
            <person name="King N."/>
            <person name="Lang F.B.F."/>
            <person name="Roger A.J."/>
            <person name="Ruiz-Trillo I."/>
            <person name="Haas B."/>
            <person name="Nusbaum C."/>
            <person name="Birren B."/>
        </authorList>
    </citation>
    <scope>NUCLEOTIDE SEQUENCE [LARGE SCALE GENOMIC DNA]</scope>
    <source>
        <strain evidence="3 4">JP610</strain>
    </source>
</reference>
<evidence type="ECO:0000259" key="2">
    <source>
        <dbReference type="Pfam" id="PF01205"/>
    </source>
</evidence>
<feature type="domain" description="Impact N-terminal" evidence="2">
    <location>
        <begin position="9"/>
        <end position="87"/>
    </location>
</feature>
<dbReference type="InterPro" id="IPR001498">
    <property type="entry name" value="Impact_N"/>
</dbReference>
<comment type="similarity">
    <text evidence="1">Belongs to the IMPACT family.</text>
</comment>
<proteinExistence type="inferred from homology"/>
<dbReference type="GO" id="GO:0140469">
    <property type="term" value="P:GCN2-mediated signaling"/>
    <property type="evidence" value="ECO:0007669"/>
    <property type="project" value="TreeGrafter"/>
</dbReference>